<dbReference type="OrthoDB" id="1364284at2"/>
<name>A0A4R5F491_9FLAO</name>
<keyword evidence="3" id="KW-1185">Reference proteome</keyword>
<accession>A0A4R5F491</accession>
<organism evidence="2 3">
    <name type="scientific">Flavobacterium rhamnosiphilum</name>
    <dbReference type="NCBI Taxonomy" id="2541724"/>
    <lineage>
        <taxon>Bacteria</taxon>
        <taxon>Pseudomonadati</taxon>
        <taxon>Bacteroidota</taxon>
        <taxon>Flavobacteriia</taxon>
        <taxon>Flavobacteriales</taxon>
        <taxon>Flavobacteriaceae</taxon>
        <taxon>Flavobacterium</taxon>
    </lineage>
</organism>
<reference evidence="2 3" key="1">
    <citation type="submission" date="2019-03" db="EMBL/GenBank/DDBJ databases">
        <title>Novel species of Flavobacterium.</title>
        <authorList>
            <person name="Liu Q."/>
            <person name="Xin Y.-H."/>
        </authorList>
    </citation>
    <scope>NUCLEOTIDE SEQUENCE [LARGE SCALE GENOMIC DNA]</scope>
    <source>
        <strain evidence="2 3">LB3P52</strain>
    </source>
</reference>
<dbReference type="RefSeq" id="WP_131917086.1">
    <property type="nucleotide sequence ID" value="NZ_SMLG01000012.1"/>
</dbReference>
<evidence type="ECO:0008006" key="4">
    <source>
        <dbReference type="Google" id="ProtNLM"/>
    </source>
</evidence>
<sequence>MKKIFVVFLALCGVGLVLKGIFGFFPLNFRTISENNYSYDLGHDFGYLTAKVAKIIVGIFLIKYTYDWFSDENKMQENN</sequence>
<keyword evidence="1" id="KW-0812">Transmembrane</keyword>
<protein>
    <recommendedName>
        <fullName evidence="4">DUF4149 domain-containing protein</fullName>
    </recommendedName>
</protein>
<evidence type="ECO:0000313" key="2">
    <source>
        <dbReference type="EMBL" id="TDE42283.1"/>
    </source>
</evidence>
<keyword evidence="1" id="KW-0472">Membrane</keyword>
<evidence type="ECO:0000313" key="3">
    <source>
        <dbReference type="Proteomes" id="UP000294814"/>
    </source>
</evidence>
<dbReference type="EMBL" id="SMLG01000012">
    <property type="protein sequence ID" value="TDE42283.1"/>
    <property type="molecule type" value="Genomic_DNA"/>
</dbReference>
<keyword evidence="1" id="KW-1133">Transmembrane helix</keyword>
<dbReference type="Proteomes" id="UP000294814">
    <property type="component" value="Unassembled WGS sequence"/>
</dbReference>
<evidence type="ECO:0000256" key="1">
    <source>
        <dbReference type="SAM" id="Phobius"/>
    </source>
</evidence>
<comment type="caution">
    <text evidence="2">The sequence shown here is derived from an EMBL/GenBank/DDBJ whole genome shotgun (WGS) entry which is preliminary data.</text>
</comment>
<gene>
    <name evidence="2" type="ORF">E0I26_14115</name>
</gene>
<proteinExistence type="predicted"/>
<feature type="transmembrane region" description="Helical" evidence="1">
    <location>
        <begin position="47"/>
        <end position="66"/>
    </location>
</feature>
<dbReference type="AlphaFoldDB" id="A0A4R5F491"/>